<organism evidence="1 2">
    <name type="scientific">Sphingomonas limnosediminicola</name>
    <dbReference type="NCBI Taxonomy" id="940133"/>
    <lineage>
        <taxon>Bacteria</taxon>
        <taxon>Pseudomonadati</taxon>
        <taxon>Pseudomonadota</taxon>
        <taxon>Alphaproteobacteria</taxon>
        <taxon>Sphingomonadales</taxon>
        <taxon>Sphingomonadaceae</taxon>
        <taxon>Sphingomonas</taxon>
    </lineage>
</organism>
<proteinExistence type="predicted"/>
<evidence type="ECO:0008006" key="3">
    <source>
        <dbReference type="Google" id="ProtNLM"/>
    </source>
</evidence>
<protein>
    <recommendedName>
        <fullName evidence="3">Lipoprotein</fullName>
    </recommendedName>
</protein>
<comment type="caution">
    <text evidence="1">The sequence shown here is derived from an EMBL/GenBank/DDBJ whole genome shotgun (WGS) entry which is preliminary data.</text>
</comment>
<dbReference type="PROSITE" id="PS51257">
    <property type="entry name" value="PROKAR_LIPOPROTEIN"/>
    <property type="match status" value="1"/>
</dbReference>
<reference evidence="2" key="1">
    <citation type="journal article" date="2019" name="Int. J. Syst. Evol. Microbiol.">
        <title>The Global Catalogue of Microorganisms (GCM) 10K type strain sequencing project: providing services to taxonomists for standard genome sequencing and annotation.</title>
        <authorList>
            <consortium name="The Broad Institute Genomics Platform"/>
            <consortium name="The Broad Institute Genome Sequencing Center for Infectious Disease"/>
            <person name="Wu L."/>
            <person name="Ma J."/>
        </authorList>
    </citation>
    <scope>NUCLEOTIDE SEQUENCE [LARGE SCALE GENOMIC DNA]</scope>
    <source>
        <strain evidence="2">JCM 17543</strain>
    </source>
</reference>
<gene>
    <name evidence="1" type="ORF">GCM10022276_03750</name>
</gene>
<accession>A0ABP7KTX9</accession>
<sequence length="155" mass="16567">MPRWKLYVAGAYVALGSCVSNNRPGVYRASISVEDLIRQQGKYDGKRVEVTGYLVSVDGHVQVLSQSVKDCYAPEGERAHVTTTMDRSALGQRAVGQSFAANEGRLATVSGVLNVSTAPWGTDIIVQHPPFPAVGPLKEARVVSIGAISCTLRPL</sequence>
<dbReference type="EMBL" id="BAABBM010000001">
    <property type="protein sequence ID" value="GAA3887910.1"/>
    <property type="molecule type" value="Genomic_DNA"/>
</dbReference>
<dbReference type="Proteomes" id="UP001500827">
    <property type="component" value="Unassembled WGS sequence"/>
</dbReference>
<evidence type="ECO:0000313" key="1">
    <source>
        <dbReference type="EMBL" id="GAA3887910.1"/>
    </source>
</evidence>
<keyword evidence="2" id="KW-1185">Reference proteome</keyword>
<name>A0ABP7KTX9_9SPHN</name>
<evidence type="ECO:0000313" key="2">
    <source>
        <dbReference type="Proteomes" id="UP001500827"/>
    </source>
</evidence>